<accession>A0A016SHD8</accession>
<proteinExistence type="predicted"/>
<comment type="caution">
    <text evidence="1">The sequence shown here is derived from an EMBL/GenBank/DDBJ whole genome shotgun (WGS) entry which is preliminary data.</text>
</comment>
<name>A0A016SHD8_9BILA</name>
<organism evidence="1 2">
    <name type="scientific">Ancylostoma ceylanicum</name>
    <dbReference type="NCBI Taxonomy" id="53326"/>
    <lineage>
        <taxon>Eukaryota</taxon>
        <taxon>Metazoa</taxon>
        <taxon>Ecdysozoa</taxon>
        <taxon>Nematoda</taxon>
        <taxon>Chromadorea</taxon>
        <taxon>Rhabditida</taxon>
        <taxon>Rhabditina</taxon>
        <taxon>Rhabditomorpha</taxon>
        <taxon>Strongyloidea</taxon>
        <taxon>Ancylostomatidae</taxon>
        <taxon>Ancylostomatinae</taxon>
        <taxon>Ancylostoma</taxon>
    </lineage>
</organism>
<dbReference type="Proteomes" id="UP000024635">
    <property type="component" value="Unassembled WGS sequence"/>
</dbReference>
<protein>
    <submittedName>
        <fullName evidence="1">Uncharacterized protein</fullName>
    </submittedName>
</protein>
<evidence type="ECO:0000313" key="2">
    <source>
        <dbReference type="Proteomes" id="UP000024635"/>
    </source>
</evidence>
<keyword evidence="2" id="KW-1185">Reference proteome</keyword>
<sequence length="91" mass="10371">MRFNFWPVSLSLKPISLASCRPNALVHSLNLLKYPDSPTYWVKPLALNCDRMHLGITQGKRLYATNSYPSLARVSTRLPYVISVMHQGPDR</sequence>
<dbReference type="AlphaFoldDB" id="A0A016SHD8"/>
<evidence type="ECO:0000313" key="1">
    <source>
        <dbReference type="EMBL" id="EYB90010.1"/>
    </source>
</evidence>
<gene>
    <name evidence="1" type="primary">Acey_s0224.g2706</name>
    <name evidence="1" type="ORF">Y032_0224g2706</name>
</gene>
<reference evidence="2" key="1">
    <citation type="journal article" date="2015" name="Nat. Genet.">
        <title>The genome and transcriptome of the zoonotic hookworm Ancylostoma ceylanicum identify infection-specific gene families.</title>
        <authorList>
            <person name="Schwarz E.M."/>
            <person name="Hu Y."/>
            <person name="Antoshechkin I."/>
            <person name="Miller M.M."/>
            <person name="Sternberg P.W."/>
            <person name="Aroian R.V."/>
        </authorList>
    </citation>
    <scope>NUCLEOTIDE SEQUENCE</scope>
    <source>
        <strain evidence="2">HY135</strain>
    </source>
</reference>
<dbReference type="EMBL" id="JARK01001560">
    <property type="protein sequence ID" value="EYB90010.1"/>
    <property type="molecule type" value="Genomic_DNA"/>
</dbReference>